<dbReference type="AlphaFoldDB" id="A0AAV4WPQ8"/>
<protein>
    <submittedName>
        <fullName evidence="2">Uncharacterized protein</fullName>
    </submittedName>
</protein>
<dbReference type="Proteomes" id="UP001054837">
    <property type="component" value="Unassembled WGS sequence"/>
</dbReference>
<evidence type="ECO:0000313" key="2">
    <source>
        <dbReference type="EMBL" id="GIY84476.1"/>
    </source>
</evidence>
<dbReference type="EMBL" id="BPLQ01014930">
    <property type="protein sequence ID" value="GIY84476.1"/>
    <property type="molecule type" value="Genomic_DNA"/>
</dbReference>
<accession>A0AAV4WPQ8</accession>
<evidence type="ECO:0000256" key="1">
    <source>
        <dbReference type="SAM" id="MobiDB-lite"/>
    </source>
</evidence>
<keyword evidence="3" id="KW-1185">Reference proteome</keyword>
<gene>
    <name evidence="2" type="ORF">CDAR_279001</name>
</gene>
<evidence type="ECO:0000313" key="3">
    <source>
        <dbReference type="Proteomes" id="UP001054837"/>
    </source>
</evidence>
<comment type="caution">
    <text evidence="2">The sequence shown here is derived from an EMBL/GenBank/DDBJ whole genome shotgun (WGS) entry which is preliminary data.</text>
</comment>
<reference evidence="2 3" key="1">
    <citation type="submission" date="2021-06" db="EMBL/GenBank/DDBJ databases">
        <title>Caerostris darwini draft genome.</title>
        <authorList>
            <person name="Kono N."/>
            <person name="Arakawa K."/>
        </authorList>
    </citation>
    <scope>NUCLEOTIDE SEQUENCE [LARGE SCALE GENOMIC DNA]</scope>
</reference>
<organism evidence="2 3">
    <name type="scientific">Caerostris darwini</name>
    <dbReference type="NCBI Taxonomy" id="1538125"/>
    <lineage>
        <taxon>Eukaryota</taxon>
        <taxon>Metazoa</taxon>
        <taxon>Ecdysozoa</taxon>
        <taxon>Arthropoda</taxon>
        <taxon>Chelicerata</taxon>
        <taxon>Arachnida</taxon>
        <taxon>Araneae</taxon>
        <taxon>Araneomorphae</taxon>
        <taxon>Entelegynae</taxon>
        <taxon>Araneoidea</taxon>
        <taxon>Araneidae</taxon>
        <taxon>Caerostris</taxon>
    </lineage>
</organism>
<sequence length="159" mass="17748">MQNTRHVPAKVRLKCVSIPSRRCSQSEHPKSDQTPPHRTRREREDAHNRRGISKAEAIVKNARSGSIAFAPARPTIGANWIASDCLPVRSEEPVLSRDLVRGWGKKETLFVTLSLVFFLSSSSSPGWAMRDSAVKAASLIERSIVVGELIFIDWSEDQE</sequence>
<name>A0AAV4WPQ8_9ARAC</name>
<feature type="region of interest" description="Disordered" evidence="1">
    <location>
        <begin position="18"/>
        <end position="52"/>
    </location>
</feature>
<proteinExistence type="predicted"/>